<name>A0A542DR39_AMYCI</name>
<feature type="region of interest" description="Disordered" evidence="1">
    <location>
        <begin position="250"/>
        <end position="273"/>
    </location>
</feature>
<dbReference type="AlphaFoldDB" id="A0A542DR39"/>
<evidence type="ECO:0000256" key="1">
    <source>
        <dbReference type="SAM" id="MobiDB-lite"/>
    </source>
</evidence>
<evidence type="ECO:0000313" key="2">
    <source>
        <dbReference type="EMBL" id="TQJ05568.1"/>
    </source>
</evidence>
<gene>
    <name evidence="2" type="ORF">FB471_5405</name>
</gene>
<protein>
    <submittedName>
        <fullName evidence="2">S-adenosyl methyltransferase</fullName>
    </submittedName>
</protein>
<dbReference type="Pfam" id="PF04672">
    <property type="entry name" value="Methyltransf_19"/>
    <property type="match status" value="1"/>
</dbReference>
<dbReference type="RefSeq" id="WP_142001074.1">
    <property type="nucleotide sequence ID" value="NZ_VFML01000001.1"/>
</dbReference>
<keyword evidence="3" id="KW-1185">Reference proteome</keyword>
<comment type="caution">
    <text evidence="2">The sequence shown here is derived from an EMBL/GenBank/DDBJ whole genome shotgun (WGS) entry which is preliminary data.</text>
</comment>
<reference evidence="2 3" key="1">
    <citation type="submission" date="2019-06" db="EMBL/GenBank/DDBJ databases">
        <title>Sequencing the genomes of 1000 actinobacteria strains.</title>
        <authorList>
            <person name="Klenk H.-P."/>
        </authorList>
    </citation>
    <scope>NUCLEOTIDE SEQUENCE [LARGE SCALE GENOMIC DNA]</scope>
    <source>
        <strain evidence="2 3">DSM 45679</strain>
    </source>
</reference>
<dbReference type="PIRSF" id="PIRSF017393">
    <property type="entry name" value="MTase_SAV2177"/>
    <property type="match status" value="1"/>
</dbReference>
<dbReference type="OrthoDB" id="3516042at2"/>
<keyword evidence="2" id="KW-0808">Transferase</keyword>
<evidence type="ECO:0000313" key="3">
    <source>
        <dbReference type="Proteomes" id="UP000320876"/>
    </source>
</evidence>
<sequence>MTENLAWTPAEIDIAVPNVARVYDFLLGGAHNFESDRTLADKIEQSMPGVRDVVRLNRSFLRRAVLFMVESGIRQFLDIGSGIPTVGNVHEVAQQADPECRVVYVDKEPVAVRHSGALLAGNDRAMAVEADVCSPGEVLGDPAVLSMLDFDQPVGLLNLLLWHFIPDEADPPGLLAGYRNALAPGSYLAITHTTYDSEPDELRGAVDEVRRRSKQQAFPRTYDEITALFDGYELVEPGVVGCAAWRPGGPGDFSEHPSSNARLYAGVGRKPQP</sequence>
<proteinExistence type="predicted"/>
<dbReference type="Gene3D" id="3.40.50.150">
    <property type="entry name" value="Vaccinia Virus protein VP39"/>
    <property type="match status" value="1"/>
</dbReference>
<dbReference type="SUPFAM" id="SSF53335">
    <property type="entry name" value="S-adenosyl-L-methionine-dependent methyltransferases"/>
    <property type="match status" value="1"/>
</dbReference>
<dbReference type="Proteomes" id="UP000320876">
    <property type="component" value="Unassembled WGS sequence"/>
</dbReference>
<dbReference type="InterPro" id="IPR006764">
    <property type="entry name" value="SAM_dep_MeTrfase_SAV2177_type"/>
</dbReference>
<accession>A0A542DR39</accession>
<organism evidence="2 3">
    <name type="scientific">Amycolatopsis cihanbeyliensis</name>
    <dbReference type="NCBI Taxonomy" id="1128664"/>
    <lineage>
        <taxon>Bacteria</taxon>
        <taxon>Bacillati</taxon>
        <taxon>Actinomycetota</taxon>
        <taxon>Actinomycetes</taxon>
        <taxon>Pseudonocardiales</taxon>
        <taxon>Pseudonocardiaceae</taxon>
        <taxon>Amycolatopsis</taxon>
    </lineage>
</organism>
<dbReference type="GO" id="GO:0008168">
    <property type="term" value="F:methyltransferase activity"/>
    <property type="evidence" value="ECO:0007669"/>
    <property type="project" value="UniProtKB-KW"/>
</dbReference>
<keyword evidence="2" id="KW-0489">Methyltransferase</keyword>
<dbReference type="GO" id="GO:0032259">
    <property type="term" value="P:methylation"/>
    <property type="evidence" value="ECO:0007669"/>
    <property type="project" value="UniProtKB-KW"/>
</dbReference>
<dbReference type="EMBL" id="VFML01000001">
    <property type="protein sequence ID" value="TQJ05568.1"/>
    <property type="molecule type" value="Genomic_DNA"/>
</dbReference>
<dbReference type="InterPro" id="IPR029063">
    <property type="entry name" value="SAM-dependent_MTases_sf"/>
</dbReference>